<reference evidence="2 3" key="1">
    <citation type="submission" date="2014-07" db="EMBL/GenBank/DDBJ databases">
        <title>Methanogenic archaea and the global carbon cycle.</title>
        <authorList>
            <person name="Henriksen J.R."/>
            <person name="Luke J."/>
            <person name="Reinhart S."/>
            <person name="Benedict M.N."/>
            <person name="Youngblut N.D."/>
            <person name="Metcalf M.E."/>
            <person name="Whitaker R.J."/>
            <person name="Metcalf W.W."/>
        </authorList>
    </citation>
    <scope>NUCLEOTIDE SEQUENCE [LARGE SCALE GENOMIC DNA]</scope>
    <source>
        <strain evidence="2 3">HB-1</strain>
    </source>
</reference>
<name>A0A0E3SFZ5_9EURY</name>
<sequence>MASQDFQVDIREIFKNISSSMKAELDQVRCAIPHSGEKGQINEETFRNFFIQYLPKSLDISTGFVIDTKGGISRQLDIIISDSAKTPIFYENKNGNKKIRVIPIECVYAIIEVKTKLNKQEIDNCIVNMESVKKLEKAAYVLPPQNLRINILQYGKELEICPVNYYIFAYEADNLEVLYNYLSKKFKEKDLPVHLRIDTICVLNKGLITNWLPDISKFEALPEENSDLVMVSTEDALLLFYLITSRHFFQTYLPCIMPIQYAPYLGELQRKGSVFTFKN</sequence>
<dbReference type="RefSeq" id="WP_048140678.1">
    <property type="nucleotide sequence ID" value="NZ_CP009516.1"/>
</dbReference>
<dbReference type="GeneID" id="24832016"/>
<dbReference type="CDD" id="cd21173">
    <property type="entry name" value="NucC-like"/>
    <property type="match status" value="1"/>
</dbReference>
<gene>
    <name evidence="2" type="ORF">MSHOH_2709</name>
</gene>
<proteinExistence type="predicted"/>
<accession>A0A0E3SFZ5</accession>
<dbReference type="Pfam" id="PF20247">
    <property type="entry name" value="DUF6602"/>
    <property type="match status" value="1"/>
</dbReference>
<keyword evidence="3" id="KW-1185">Reference proteome</keyword>
<evidence type="ECO:0000313" key="3">
    <source>
        <dbReference type="Proteomes" id="UP000033101"/>
    </source>
</evidence>
<dbReference type="InterPro" id="IPR046537">
    <property type="entry name" value="DUF6602"/>
</dbReference>
<dbReference type="OrthoDB" id="384621at2157"/>
<protein>
    <recommendedName>
        <fullName evidence="1">DUF6602 domain-containing protein</fullName>
    </recommendedName>
</protein>
<organism evidence="2 3">
    <name type="scientific">Methanosarcina horonobensis HB-1 = JCM 15518</name>
    <dbReference type="NCBI Taxonomy" id="1434110"/>
    <lineage>
        <taxon>Archaea</taxon>
        <taxon>Methanobacteriati</taxon>
        <taxon>Methanobacteriota</taxon>
        <taxon>Stenosarchaea group</taxon>
        <taxon>Methanomicrobia</taxon>
        <taxon>Methanosarcinales</taxon>
        <taxon>Methanosarcinaceae</taxon>
        <taxon>Methanosarcina</taxon>
    </lineage>
</organism>
<dbReference type="KEGG" id="mhor:MSHOH_2709"/>
<dbReference type="AlphaFoldDB" id="A0A0E3SFZ5"/>
<evidence type="ECO:0000313" key="2">
    <source>
        <dbReference type="EMBL" id="AKB79192.1"/>
    </source>
</evidence>
<dbReference type="HOGENOM" id="CLU_996088_0_0_2"/>
<dbReference type="Proteomes" id="UP000033101">
    <property type="component" value="Chromosome"/>
</dbReference>
<dbReference type="PATRIC" id="fig|1434110.4.peg.3497"/>
<feature type="domain" description="DUF6602" evidence="1">
    <location>
        <begin position="31"/>
        <end position="135"/>
    </location>
</feature>
<evidence type="ECO:0000259" key="1">
    <source>
        <dbReference type="Pfam" id="PF20247"/>
    </source>
</evidence>
<dbReference type="EMBL" id="CP009516">
    <property type="protein sequence ID" value="AKB79192.1"/>
    <property type="molecule type" value="Genomic_DNA"/>
</dbReference>